<keyword evidence="2" id="KW-0238">DNA-binding</keyword>
<dbReference type="InterPro" id="IPR011663">
    <property type="entry name" value="UTRA"/>
</dbReference>
<dbReference type="GO" id="GO:0003700">
    <property type="term" value="F:DNA-binding transcription factor activity"/>
    <property type="evidence" value="ECO:0007669"/>
    <property type="project" value="InterPro"/>
</dbReference>
<dbReference type="EMBL" id="AZDY01000037">
    <property type="protein sequence ID" value="KRK82971.1"/>
    <property type="molecule type" value="Genomic_DNA"/>
</dbReference>
<dbReference type="OrthoDB" id="149756at2"/>
<dbReference type="STRING" id="1423788.FC78_GL001777"/>
<keyword evidence="1" id="KW-0805">Transcription regulation</keyword>
<dbReference type="GO" id="GO:0045892">
    <property type="term" value="P:negative regulation of DNA-templated transcription"/>
    <property type="evidence" value="ECO:0007669"/>
    <property type="project" value="TreeGrafter"/>
</dbReference>
<dbReference type="PANTHER" id="PTHR44846:SF1">
    <property type="entry name" value="MANNOSYL-D-GLYCERATE TRANSPORT_METABOLISM SYSTEM REPRESSOR MNGR-RELATED"/>
    <property type="match status" value="1"/>
</dbReference>
<dbReference type="SMART" id="SM00866">
    <property type="entry name" value="UTRA"/>
    <property type="match status" value="1"/>
</dbReference>
<accession>A0A0R1KHU4</accession>
<comment type="caution">
    <text evidence="5">The sequence shown here is derived from an EMBL/GenBank/DDBJ whole genome shotgun (WGS) entry which is preliminary data.</text>
</comment>
<dbReference type="NCBIfam" id="NF041547">
    <property type="entry name" value="GntR_LSA1692"/>
    <property type="match status" value="1"/>
</dbReference>
<evidence type="ECO:0000313" key="5">
    <source>
        <dbReference type="EMBL" id="KRK82971.1"/>
    </source>
</evidence>
<dbReference type="InterPro" id="IPR028978">
    <property type="entry name" value="Chorismate_lyase_/UTRA_dom_sf"/>
</dbReference>
<reference evidence="5 6" key="1">
    <citation type="journal article" date="2015" name="Genome Announc.">
        <title>Expanding the biotechnology potential of lactobacilli through comparative genomics of 213 strains and associated genera.</title>
        <authorList>
            <person name="Sun Z."/>
            <person name="Harris H.M."/>
            <person name="McCann A."/>
            <person name="Guo C."/>
            <person name="Argimon S."/>
            <person name="Zhang W."/>
            <person name="Yang X."/>
            <person name="Jeffery I.B."/>
            <person name="Cooney J.C."/>
            <person name="Kagawa T.F."/>
            <person name="Liu W."/>
            <person name="Song Y."/>
            <person name="Salvetti E."/>
            <person name="Wrobel A."/>
            <person name="Rasinkangas P."/>
            <person name="Parkhill J."/>
            <person name="Rea M.C."/>
            <person name="O'Sullivan O."/>
            <person name="Ritari J."/>
            <person name="Douillard F.P."/>
            <person name="Paul Ross R."/>
            <person name="Yang R."/>
            <person name="Briner A.E."/>
            <person name="Felis G.E."/>
            <person name="de Vos W.M."/>
            <person name="Barrangou R."/>
            <person name="Klaenhammer T.R."/>
            <person name="Caufield P.W."/>
            <person name="Cui Y."/>
            <person name="Zhang H."/>
            <person name="O'Toole P.W."/>
        </authorList>
    </citation>
    <scope>NUCLEOTIDE SEQUENCE [LARGE SCALE GENOMIC DNA]</scope>
    <source>
        <strain evidence="5 6">DSM 19674</strain>
    </source>
</reference>
<dbReference type="Proteomes" id="UP000051515">
    <property type="component" value="Unassembled WGS sequence"/>
</dbReference>
<dbReference type="Pfam" id="PF07702">
    <property type="entry name" value="UTRA"/>
    <property type="match status" value="1"/>
</dbReference>
<evidence type="ECO:0000256" key="3">
    <source>
        <dbReference type="ARBA" id="ARBA00023163"/>
    </source>
</evidence>
<evidence type="ECO:0000313" key="6">
    <source>
        <dbReference type="Proteomes" id="UP000051515"/>
    </source>
</evidence>
<dbReference type="Pfam" id="PF00392">
    <property type="entry name" value="GntR"/>
    <property type="match status" value="1"/>
</dbReference>
<protein>
    <recommendedName>
        <fullName evidence="4">HTH gntR-type domain-containing protein</fullName>
    </recommendedName>
</protein>
<dbReference type="SMART" id="SM00345">
    <property type="entry name" value="HTH_GNTR"/>
    <property type="match status" value="1"/>
</dbReference>
<dbReference type="SUPFAM" id="SSF46785">
    <property type="entry name" value="Winged helix' DNA-binding domain"/>
    <property type="match status" value="1"/>
</dbReference>
<dbReference type="RefSeq" id="WP_056952164.1">
    <property type="nucleotide sequence ID" value="NZ_AZDY01000037.1"/>
</dbReference>
<keyword evidence="3" id="KW-0804">Transcription</keyword>
<evidence type="ECO:0000259" key="4">
    <source>
        <dbReference type="PROSITE" id="PS50949"/>
    </source>
</evidence>
<feature type="domain" description="HTH gntR-type" evidence="4">
    <location>
        <begin position="2"/>
        <end position="70"/>
    </location>
</feature>
<proteinExistence type="predicted"/>
<dbReference type="InterPro" id="IPR036388">
    <property type="entry name" value="WH-like_DNA-bd_sf"/>
</dbReference>
<dbReference type="PATRIC" id="fig|1423788.3.peg.1833"/>
<dbReference type="Gene3D" id="3.40.1410.10">
    <property type="entry name" value="Chorismate lyase-like"/>
    <property type="match status" value="1"/>
</dbReference>
<dbReference type="PROSITE" id="PS50949">
    <property type="entry name" value="HTH_GNTR"/>
    <property type="match status" value="1"/>
</dbReference>
<dbReference type="Gene3D" id="1.10.10.10">
    <property type="entry name" value="Winged helix-like DNA-binding domain superfamily/Winged helix DNA-binding domain"/>
    <property type="match status" value="1"/>
</dbReference>
<name>A0A0R1KHU4_9LACO</name>
<dbReference type="InterPro" id="IPR036390">
    <property type="entry name" value="WH_DNA-bd_sf"/>
</dbReference>
<dbReference type="InterPro" id="IPR000524">
    <property type="entry name" value="Tscrpt_reg_HTH_GntR"/>
</dbReference>
<dbReference type="SUPFAM" id="SSF64288">
    <property type="entry name" value="Chorismate lyase-like"/>
    <property type="match status" value="1"/>
</dbReference>
<keyword evidence="6" id="KW-1185">Reference proteome</keyword>
<gene>
    <name evidence="5" type="ORF">FC78_GL001777</name>
</gene>
<dbReference type="PRINTS" id="PR00035">
    <property type="entry name" value="HTHGNTR"/>
</dbReference>
<organism evidence="5 6">
    <name type="scientific">Companilactobacillus bobalius DSM 19674</name>
    <dbReference type="NCBI Taxonomy" id="1423788"/>
    <lineage>
        <taxon>Bacteria</taxon>
        <taxon>Bacillati</taxon>
        <taxon>Bacillota</taxon>
        <taxon>Bacilli</taxon>
        <taxon>Lactobacillales</taxon>
        <taxon>Lactobacillaceae</taxon>
        <taxon>Companilactobacillus</taxon>
        <taxon>Companilactobacillus bobalius</taxon>
    </lineage>
</organism>
<dbReference type="PANTHER" id="PTHR44846">
    <property type="entry name" value="MANNOSYL-D-GLYCERATE TRANSPORT/METABOLISM SYSTEM REPRESSOR MNGR-RELATED"/>
    <property type="match status" value="1"/>
</dbReference>
<dbReference type="InterPro" id="IPR050679">
    <property type="entry name" value="Bact_HTH_transcr_reg"/>
</dbReference>
<evidence type="ECO:0000256" key="1">
    <source>
        <dbReference type="ARBA" id="ARBA00023015"/>
    </source>
</evidence>
<sequence>MKYLYSEIADKLEQDIKNGEFGIHQKLPAENELSFRFETSRLTIRKAIEELQRRDLVVKDRNRGTFILPPETKKISSGLNGLYSFSEVAKRQHMKPETVVLDLETAQEVPSLIKKQLQLQGDEPLWKLERLRLGNGEPLTHEEIYLQKRFVPDLTEKTASTSLFKMIEKNVSIAYASQELEAVILEGRISELLQNRSGEPTFLVHTTSYSADGYPILHDESYYRSDKYSFHNILYRHH</sequence>
<dbReference type="CDD" id="cd07377">
    <property type="entry name" value="WHTH_GntR"/>
    <property type="match status" value="1"/>
</dbReference>
<dbReference type="GO" id="GO:0003677">
    <property type="term" value="F:DNA binding"/>
    <property type="evidence" value="ECO:0007669"/>
    <property type="project" value="UniProtKB-KW"/>
</dbReference>
<evidence type="ECO:0000256" key="2">
    <source>
        <dbReference type="ARBA" id="ARBA00023125"/>
    </source>
</evidence>
<dbReference type="AlphaFoldDB" id="A0A0R1KHU4"/>